<dbReference type="InterPro" id="IPR036322">
    <property type="entry name" value="WD40_repeat_dom_sf"/>
</dbReference>
<dbReference type="Pfam" id="PF23755">
    <property type="entry name" value="Ig-like_IP5PC_F"/>
    <property type="match status" value="1"/>
</dbReference>
<dbReference type="Pfam" id="PF22669">
    <property type="entry name" value="Exo_endo_phos2"/>
    <property type="match status" value="1"/>
</dbReference>
<dbReference type="InterPro" id="IPR000535">
    <property type="entry name" value="MSP_dom"/>
</dbReference>
<dbReference type="AlphaFoldDB" id="A0A396HIK7"/>
<dbReference type="GO" id="GO:0046856">
    <property type="term" value="P:phosphatidylinositol dephosphorylation"/>
    <property type="evidence" value="ECO:0007669"/>
    <property type="project" value="InterPro"/>
</dbReference>
<evidence type="ECO:0000313" key="5">
    <source>
        <dbReference type="EMBL" id="RHN53170.1"/>
    </source>
</evidence>
<dbReference type="FunFam" id="2.130.10.10:FF:001216">
    <property type="entry name" value="Type II inositol polyphosphate 5-phosphatase 15"/>
    <property type="match status" value="1"/>
</dbReference>
<dbReference type="PROSITE" id="PS50202">
    <property type="entry name" value="MSP"/>
    <property type="match status" value="1"/>
</dbReference>
<keyword evidence="3" id="KW-1133">Transmembrane helix</keyword>
<dbReference type="EC" id="3.1.3.56" evidence="5"/>
<feature type="transmembrane region" description="Helical" evidence="3">
    <location>
        <begin position="762"/>
        <end position="786"/>
    </location>
</feature>
<comment type="caution">
    <text evidence="5">The sequence shown here is derived from an EMBL/GenBank/DDBJ whole genome shotgun (WGS) entry which is preliminary data.</text>
</comment>
<dbReference type="PANTHER" id="PTHR11200:SF261">
    <property type="entry name" value="TYPE I INOSITOL POLYPHOSPHATE 5-PHOSPHATASE 12"/>
    <property type="match status" value="1"/>
</dbReference>
<sequence length="1133" mass="126115">MDDRNIDDDEKESLAGLSSVPPRRKTHSYSQQLRDTSTHKRHHQVRKHSLDDSLISNNIVESSSFYEESDTDDDDFFANSNSVGAEDYIESGGISDDLSHYQPLQEFIGSGGGTGVFKAPIRMAVHPGRPPCLELRPHPLRETQVGKFLRNIACTETQLWAGQECGVRVWEFQKAYEHGCGLGGRVRRGDEDAAPFYESADTSPTFCLTVDNGNKMVWTGHKDGKIRSWKVDQQFSTPFKEGLSWQAHRGPVLAMIISSYGDLWSGSEGGVIKIWPWESIEKSLSMSPEEKHMAALLVERSFIDLRTQVTVNGVCSISSQEVKCFLSDHIRGRVWCATALSFSLWDARTKDLLKVFNIDGQAENRVDMSSVQQDQAVEDEMKVKFVSNSKKEKSQSTSFLQRSRNAIMGAADAVRRVATKGAGAFVDDTKRTEALVQTNDGIIWSGCTNGLLVQWDGSGNRLQDFNRHPCAVQCFCTFGTRIYVGYVSGIIQILDLEGNIIAGWVAHNSPVLKLAVGNGSVYSLATHGGIRGWNIASPGPVDNIIRTELASKELTYTRRHGIRILIGTWNVGQGRATQEALLSWLGSVVSDVGIVVVGLQEVEMGAGFLAMSAAKETVGLEGSAMGQWWLDTIGKALEEGKAFERMGSRQLAGLLISLWVRKNLRKHVGDIDAGAVPCGFGRAIGNKGGVGLRIRVYDRIMCFVNCHLAAHLEAVNRRNADFDHIYKNMVFSRSSTLLNTAAGMLPYLFLYCSLAFSTYLFWLLYSCGLPFILSVAAGVSTSAHMLRSTNAMGSSSEDAKPELSDADMVVFFGDFNYRLFGISYDEARDFVSQRCFDWLREKDQLREEMKNGKVFQGMREAVIKFPPTYKFERHLPGLGGYDSGEKKRIPAWCDRIIYRDTRPAAVSDCNLDCPVVSSILQYDACMDVTESDHKPVRCKFNVRISHADRSIRRKEFGEIMTSNEKIRSMLEESRYVPECNVSPDNLVLENQEASFLLITNRSTNDKAVYKITCDGQSTVKNDGEAPDYTPRGAFGFPRWLEVSPSIGIIKPEQTLEVSVRHEDVHASEELVDGIPQTWWSEDTRDKEVILVVHVQGSSSVQTSSHKIHVRHCFSGKPTRTDSKSNSARRSHVS</sequence>
<dbReference type="InterPro" id="IPR000300">
    <property type="entry name" value="IPPc"/>
</dbReference>
<feature type="region of interest" description="Disordered" evidence="2">
    <location>
        <begin position="1102"/>
        <end position="1133"/>
    </location>
</feature>
<name>A0A396HIK7_MEDTR</name>
<evidence type="ECO:0000313" key="6">
    <source>
        <dbReference type="Proteomes" id="UP000265566"/>
    </source>
</evidence>
<dbReference type="Gene3D" id="3.60.10.10">
    <property type="entry name" value="Endonuclease/exonuclease/phosphatase"/>
    <property type="match status" value="1"/>
</dbReference>
<evidence type="ECO:0000256" key="2">
    <source>
        <dbReference type="SAM" id="MobiDB-lite"/>
    </source>
</evidence>
<dbReference type="PANTHER" id="PTHR11200">
    <property type="entry name" value="INOSITOL 5-PHOSPHATASE"/>
    <property type="match status" value="1"/>
</dbReference>
<feature type="transmembrane region" description="Helical" evidence="3">
    <location>
        <begin position="737"/>
        <end position="756"/>
    </location>
</feature>
<evidence type="ECO:0000256" key="1">
    <source>
        <dbReference type="ARBA" id="ARBA00010768"/>
    </source>
</evidence>
<keyword evidence="3" id="KW-0812">Transmembrane</keyword>
<feature type="domain" description="MSP" evidence="4">
    <location>
        <begin position="972"/>
        <end position="1133"/>
    </location>
</feature>
<accession>A0A396HIK7</accession>
<dbReference type="InterPro" id="IPR056455">
    <property type="entry name" value="Ig-like_IP5PC_F"/>
</dbReference>
<dbReference type="CDD" id="cd09074">
    <property type="entry name" value="INPP5c"/>
    <property type="match status" value="1"/>
</dbReference>
<dbReference type="InterPro" id="IPR046985">
    <property type="entry name" value="IP5"/>
</dbReference>
<dbReference type="SUPFAM" id="SSF56219">
    <property type="entry name" value="DNase I-like"/>
    <property type="match status" value="1"/>
</dbReference>
<comment type="similarity">
    <text evidence="1">Belongs to the inositol polyphosphate 5-phosphatase family.</text>
</comment>
<evidence type="ECO:0000256" key="3">
    <source>
        <dbReference type="SAM" id="Phobius"/>
    </source>
</evidence>
<protein>
    <submittedName>
        <fullName evidence="5">Putative inositol-polyphosphate 5-phosphatase transcription factor WD40-like family</fullName>
        <ecNumber evidence="5">3.1.3.56</ecNumber>
    </submittedName>
</protein>
<evidence type="ECO:0000259" key="4">
    <source>
        <dbReference type="PROSITE" id="PS50202"/>
    </source>
</evidence>
<dbReference type="Proteomes" id="UP000265566">
    <property type="component" value="Chromosome 6"/>
</dbReference>
<dbReference type="InterPro" id="IPR015943">
    <property type="entry name" value="WD40/YVTN_repeat-like_dom_sf"/>
</dbReference>
<dbReference type="EMBL" id="PSQE01000006">
    <property type="protein sequence ID" value="RHN53170.1"/>
    <property type="molecule type" value="Genomic_DNA"/>
</dbReference>
<dbReference type="InterPro" id="IPR036691">
    <property type="entry name" value="Endo/exonu/phosph_ase_sf"/>
</dbReference>
<dbReference type="Pfam" id="PF23754">
    <property type="entry name" value="Beta-prop_IP5PC_F"/>
    <property type="match status" value="1"/>
</dbReference>
<dbReference type="Gene3D" id="2.130.10.10">
    <property type="entry name" value="YVTN repeat-like/Quinoprotein amine dehydrogenase"/>
    <property type="match status" value="2"/>
</dbReference>
<dbReference type="OrthoDB" id="1925875at2759"/>
<proteinExistence type="inferred from homology"/>
<keyword evidence="5" id="KW-0378">Hydrolase</keyword>
<dbReference type="SUPFAM" id="SSF50978">
    <property type="entry name" value="WD40 repeat-like"/>
    <property type="match status" value="1"/>
</dbReference>
<dbReference type="SMART" id="SM00128">
    <property type="entry name" value="IPPc"/>
    <property type="match status" value="1"/>
</dbReference>
<dbReference type="Gramene" id="rna37944">
    <property type="protein sequence ID" value="RHN53170.1"/>
    <property type="gene ID" value="gene37944"/>
</dbReference>
<keyword evidence="3" id="KW-0472">Membrane</keyword>
<dbReference type="InterPro" id="IPR001680">
    <property type="entry name" value="WD40_rpt"/>
</dbReference>
<dbReference type="GO" id="GO:0004445">
    <property type="term" value="F:inositol-polyphosphate 5-phosphatase activity"/>
    <property type="evidence" value="ECO:0007669"/>
    <property type="project" value="UniProtKB-EC"/>
</dbReference>
<organism evidence="5 6">
    <name type="scientific">Medicago truncatula</name>
    <name type="common">Barrel medic</name>
    <name type="synonym">Medicago tribuloides</name>
    <dbReference type="NCBI Taxonomy" id="3880"/>
    <lineage>
        <taxon>Eukaryota</taxon>
        <taxon>Viridiplantae</taxon>
        <taxon>Streptophyta</taxon>
        <taxon>Embryophyta</taxon>
        <taxon>Tracheophyta</taxon>
        <taxon>Spermatophyta</taxon>
        <taxon>Magnoliopsida</taxon>
        <taxon>eudicotyledons</taxon>
        <taxon>Gunneridae</taxon>
        <taxon>Pentapetalae</taxon>
        <taxon>rosids</taxon>
        <taxon>fabids</taxon>
        <taxon>Fabales</taxon>
        <taxon>Fabaceae</taxon>
        <taxon>Papilionoideae</taxon>
        <taxon>50 kb inversion clade</taxon>
        <taxon>NPAAA clade</taxon>
        <taxon>Hologalegina</taxon>
        <taxon>IRL clade</taxon>
        <taxon>Trifolieae</taxon>
        <taxon>Medicago</taxon>
    </lineage>
</organism>
<gene>
    <name evidence="5" type="ORF">MtrunA17_Chr6g0488541</name>
</gene>
<reference evidence="6" key="1">
    <citation type="journal article" date="2018" name="Nat. Plants">
        <title>Whole-genome landscape of Medicago truncatula symbiotic genes.</title>
        <authorList>
            <person name="Pecrix Y."/>
            <person name="Staton S.E."/>
            <person name="Sallet E."/>
            <person name="Lelandais-Briere C."/>
            <person name="Moreau S."/>
            <person name="Carrere S."/>
            <person name="Blein T."/>
            <person name="Jardinaud M.F."/>
            <person name="Latrasse D."/>
            <person name="Zouine M."/>
            <person name="Zahm M."/>
            <person name="Kreplak J."/>
            <person name="Mayjonade B."/>
            <person name="Satge C."/>
            <person name="Perez M."/>
            <person name="Cauet S."/>
            <person name="Marande W."/>
            <person name="Chantry-Darmon C."/>
            <person name="Lopez-Roques C."/>
            <person name="Bouchez O."/>
            <person name="Berard A."/>
            <person name="Debelle F."/>
            <person name="Munos S."/>
            <person name="Bendahmane A."/>
            <person name="Berges H."/>
            <person name="Niebel A."/>
            <person name="Buitink J."/>
            <person name="Frugier F."/>
            <person name="Benhamed M."/>
            <person name="Crespi M."/>
            <person name="Gouzy J."/>
            <person name="Gamas P."/>
        </authorList>
    </citation>
    <scope>NUCLEOTIDE SEQUENCE [LARGE SCALE GENOMIC DNA]</scope>
    <source>
        <strain evidence="6">cv. Jemalong A17</strain>
    </source>
</reference>
<dbReference type="SMART" id="SM00320">
    <property type="entry name" value="WD40"/>
    <property type="match status" value="4"/>
</dbReference>
<dbReference type="FunFam" id="2.130.10.10:FF:002156">
    <property type="entry name" value="Type I inositol polyphosphate 5-phosphatase 12"/>
    <property type="match status" value="1"/>
</dbReference>
<feature type="compositionally biased region" description="Acidic residues" evidence="2">
    <location>
        <begin position="1"/>
        <end position="11"/>
    </location>
</feature>
<dbReference type="InterPro" id="IPR056454">
    <property type="entry name" value="Beta-prop_IP5PC_F"/>
</dbReference>
<feature type="region of interest" description="Disordered" evidence="2">
    <location>
        <begin position="1"/>
        <end position="49"/>
    </location>
</feature>